<evidence type="ECO:0000313" key="2">
    <source>
        <dbReference type="Proteomes" id="UP000054925"/>
    </source>
</evidence>
<gene>
    <name evidence="1" type="ORF">AWB67_04419</name>
</gene>
<dbReference type="OrthoDB" id="9811597at2"/>
<dbReference type="RefSeq" id="WP_087658321.1">
    <property type="nucleotide sequence ID" value="NZ_FCOL02000029.1"/>
</dbReference>
<dbReference type="Proteomes" id="UP000054925">
    <property type="component" value="Unassembled WGS sequence"/>
</dbReference>
<dbReference type="EMBL" id="FCOL02000029">
    <property type="protein sequence ID" value="SAL73290.1"/>
    <property type="molecule type" value="Genomic_DNA"/>
</dbReference>
<dbReference type="NCBIfam" id="TIGR01439">
    <property type="entry name" value="lp_hng_hel_AbrB"/>
    <property type="match status" value="1"/>
</dbReference>
<dbReference type="SUPFAM" id="SSF89447">
    <property type="entry name" value="AbrB/MazE/MraZ-like"/>
    <property type="match status" value="1"/>
</dbReference>
<reference evidence="1" key="1">
    <citation type="submission" date="2016-01" db="EMBL/GenBank/DDBJ databases">
        <authorList>
            <person name="Peeters C."/>
        </authorList>
    </citation>
    <scope>NUCLEOTIDE SEQUENCE [LARGE SCALE GENOMIC DNA]</scope>
    <source>
        <strain evidence="1">LMG 22937</strain>
    </source>
</reference>
<name>A0A158JYF6_9BURK</name>
<dbReference type="InterPro" id="IPR007159">
    <property type="entry name" value="SpoVT-AbrB_dom"/>
</dbReference>
<sequence>MPSATITSKGQVTIRVSIRSDLGLSAGDRIEFVMNDVTSHYEVIPATCSVQSLKGILKKPAKPVSIDDMNAAIAGSGASAR</sequence>
<keyword evidence="2" id="KW-1185">Reference proteome</keyword>
<accession>A0A158JYF6</accession>
<protein>
    <submittedName>
        <fullName evidence="1">AbrB family transcriptional regulator</fullName>
    </submittedName>
</protein>
<dbReference type="AlphaFoldDB" id="A0A158JYF6"/>
<organism evidence="1 2">
    <name type="scientific">Caballeronia terrestris</name>
    <dbReference type="NCBI Taxonomy" id="1226301"/>
    <lineage>
        <taxon>Bacteria</taxon>
        <taxon>Pseudomonadati</taxon>
        <taxon>Pseudomonadota</taxon>
        <taxon>Betaproteobacteria</taxon>
        <taxon>Burkholderiales</taxon>
        <taxon>Burkholderiaceae</taxon>
        <taxon>Caballeronia</taxon>
    </lineage>
</organism>
<dbReference type="Gene3D" id="2.10.260.10">
    <property type="match status" value="1"/>
</dbReference>
<dbReference type="InterPro" id="IPR037914">
    <property type="entry name" value="SpoVT-AbrB_sf"/>
</dbReference>
<comment type="caution">
    <text evidence="1">The sequence shown here is derived from an EMBL/GenBank/DDBJ whole genome shotgun (WGS) entry which is preliminary data.</text>
</comment>
<evidence type="ECO:0000313" key="1">
    <source>
        <dbReference type="EMBL" id="SAL73290.1"/>
    </source>
</evidence>
<dbReference type="GO" id="GO:0003677">
    <property type="term" value="F:DNA binding"/>
    <property type="evidence" value="ECO:0007669"/>
    <property type="project" value="InterPro"/>
</dbReference>
<proteinExistence type="predicted"/>